<dbReference type="InterPro" id="IPR015984">
    <property type="entry name" value="Cyt_c_prime_subgr"/>
</dbReference>
<evidence type="ECO:0000256" key="1">
    <source>
        <dbReference type="ARBA" id="ARBA00022448"/>
    </source>
</evidence>
<dbReference type="GO" id="GO:0020037">
    <property type="term" value="F:heme binding"/>
    <property type="evidence" value="ECO:0007669"/>
    <property type="project" value="InterPro"/>
</dbReference>
<evidence type="ECO:0000313" key="10">
    <source>
        <dbReference type="Proteomes" id="UP000242733"/>
    </source>
</evidence>
<keyword evidence="8" id="KW-0732">Signal</keyword>
<dbReference type="GO" id="GO:0022900">
    <property type="term" value="P:electron transport chain"/>
    <property type="evidence" value="ECO:0007669"/>
    <property type="project" value="InterPro"/>
</dbReference>
<evidence type="ECO:0000256" key="3">
    <source>
        <dbReference type="ARBA" id="ARBA00022723"/>
    </source>
</evidence>
<feature type="binding site" description="covalent" evidence="7">
    <location>
        <position position="148"/>
    </location>
    <ligand>
        <name>heme c</name>
        <dbReference type="ChEBI" id="CHEBI:61717"/>
    </ligand>
</feature>
<feature type="binding site" description="covalent" evidence="7">
    <location>
        <position position="145"/>
    </location>
    <ligand>
        <name>heme c</name>
        <dbReference type="ChEBI" id="CHEBI:61717"/>
    </ligand>
</feature>
<dbReference type="Proteomes" id="UP000242733">
    <property type="component" value="Unassembled WGS sequence"/>
</dbReference>
<proteinExistence type="predicted"/>
<accession>A0A2G6JAG4</accession>
<evidence type="ECO:0000256" key="4">
    <source>
        <dbReference type="ARBA" id="ARBA00022982"/>
    </source>
</evidence>
<dbReference type="PIRSF" id="PIRSF000027">
    <property type="entry name" value="Cytc_c_prime"/>
    <property type="match status" value="1"/>
</dbReference>
<dbReference type="GO" id="GO:0009055">
    <property type="term" value="F:electron transfer activity"/>
    <property type="evidence" value="ECO:0007669"/>
    <property type="project" value="InterPro"/>
</dbReference>
<evidence type="ECO:0000256" key="6">
    <source>
        <dbReference type="PIRSR" id="PIRSR000027-1"/>
    </source>
</evidence>
<name>A0A2G6JAG4_NEPCE</name>
<evidence type="ECO:0000256" key="2">
    <source>
        <dbReference type="ARBA" id="ARBA00022617"/>
    </source>
</evidence>
<evidence type="ECO:0000256" key="5">
    <source>
        <dbReference type="ARBA" id="ARBA00023004"/>
    </source>
</evidence>
<dbReference type="GO" id="GO:0042597">
    <property type="term" value="C:periplasmic space"/>
    <property type="evidence" value="ECO:0007669"/>
    <property type="project" value="InterPro"/>
</dbReference>
<keyword evidence="4" id="KW-0249">Electron transport</keyword>
<keyword evidence="2 7" id="KW-0349">Heme</keyword>
<dbReference type="SUPFAM" id="SSF47175">
    <property type="entry name" value="Cytochromes"/>
    <property type="match status" value="1"/>
</dbReference>
<evidence type="ECO:0000313" key="9">
    <source>
        <dbReference type="EMBL" id="PIE20414.1"/>
    </source>
</evidence>
<comment type="PTM">
    <text evidence="7">Binds 1 heme group per subunit.</text>
</comment>
<evidence type="ECO:0000256" key="7">
    <source>
        <dbReference type="PIRSR" id="PIRSR000027-2"/>
    </source>
</evidence>
<dbReference type="AlphaFoldDB" id="A0A2G6JAG4"/>
<dbReference type="PROSITE" id="PS51009">
    <property type="entry name" value="CYTCII"/>
    <property type="match status" value="1"/>
</dbReference>
<feature type="chain" id="PRO_5013882565" evidence="8">
    <location>
        <begin position="26"/>
        <end position="155"/>
    </location>
</feature>
<evidence type="ECO:0000256" key="8">
    <source>
        <dbReference type="SAM" id="SignalP"/>
    </source>
</evidence>
<dbReference type="EMBL" id="PDSG01000007">
    <property type="protein sequence ID" value="PIE20414.1"/>
    <property type="molecule type" value="Genomic_DNA"/>
</dbReference>
<dbReference type="InterPro" id="IPR012127">
    <property type="entry name" value="Cyt_c_prime"/>
</dbReference>
<dbReference type="InterPro" id="IPR010980">
    <property type="entry name" value="Cyt_c/b562"/>
</dbReference>
<dbReference type="GO" id="GO:0005506">
    <property type="term" value="F:iron ion binding"/>
    <property type="evidence" value="ECO:0007669"/>
    <property type="project" value="InterPro"/>
</dbReference>
<sequence length="155" mass="16800">MKNFAKVVLCSAILVTIPVSMSATAGGQFKHQIEARQGYYKMIKFNFGVLGAMVKGKKEYNADTASTAANNIYTLSKLNNEMLWPKGSDNNQAKGTSAKPAIWENFPDVQEKSRNWKSAVKTLASEAGNGLAALRASFGPVGKSCKSCHDDYKAK</sequence>
<keyword evidence="5 6" id="KW-0408">Iron</keyword>
<dbReference type="InterPro" id="IPR002321">
    <property type="entry name" value="Cyt_c_II"/>
</dbReference>
<dbReference type="Gene3D" id="1.20.120.10">
    <property type="entry name" value="Cytochrome c/b562"/>
    <property type="match status" value="1"/>
</dbReference>
<reference evidence="9 10" key="1">
    <citation type="submission" date="2017-10" db="EMBL/GenBank/DDBJ databases">
        <title>Novel microbial diversity and functional potential in the marine mammal oral microbiome.</title>
        <authorList>
            <person name="Dudek N.K."/>
            <person name="Sun C.L."/>
            <person name="Burstein D."/>
            <person name="Kantor R.S."/>
            <person name="Aliaga Goltsman D.S."/>
            <person name="Bik E.M."/>
            <person name="Thomas B.C."/>
            <person name="Banfield J.F."/>
            <person name="Relman D.A."/>
        </authorList>
    </citation>
    <scope>NUCLEOTIDE SEQUENCE [LARGE SCALE GENOMIC DNA]</scope>
    <source>
        <strain evidence="9">DOLJORAL78_49_30</strain>
    </source>
</reference>
<protein>
    <submittedName>
        <fullName evidence="9">Cytochrome C554</fullName>
    </submittedName>
</protein>
<comment type="caution">
    <text evidence="9">The sequence shown here is derived from an EMBL/GenBank/DDBJ whole genome shotgun (WGS) entry which is preliminary data.</text>
</comment>
<keyword evidence="3 6" id="KW-0479">Metal-binding</keyword>
<dbReference type="Pfam" id="PF01322">
    <property type="entry name" value="Cytochrom_C_2"/>
    <property type="match status" value="1"/>
</dbReference>
<organism evidence="9 10">
    <name type="scientific">Neptuniibacter caesariensis</name>
    <dbReference type="NCBI Taxonomy" id="207954"/>
    <lineage>
        <taxon>Bacteria</taxon>
        <taxon>Pseudomonadati</taxon>
        <taxon>Pseudomonadota</taxon>
        <taxon>Gammaproteobacteria</taxon>
        <taxon>Oceanospirillales</taxon>
        <taxon>Oceanospirillaceae</taxon>
        <taxon>Neptuniibacter</taxon>
    </lineage>
</organism>
<feature type="binding site" description="axial binding residue" evidence="6">
    <location>
        <position position="149"/>
    </location>
    <ligand>
        <name>heme c</name>
        <dbReference type="ChEBI" id="CHEBI:61717"/>
    </ligand>
    <ligandPart>
        <name>Fe</name>
        <dbReference type="ChEBI" id="CHEBI:18248"/>
    </ligandPart>
</feature>
<feature type="signal peptide" evidence="8">
    <location>
        <begin position="1"/>
        <end position="25"/>
    </location>
</feature>
<dbReference type="PRINTS" id="PR00608">
    <property type="entry name" value="CYTCHROMECII"/>
</dbReference>
<gene>
    <name evidence="9" type="ORF">CSA61_01990</name>
</gene>
<keyword evidence="1" id="KW-0813">Transport</keyword>